<evidence type="ECO:0000256" key="2">
    <source>
        <dbReference type="ARBA" id="ARBA00022692"/>
    </source>
</evidence>
<evidence type="ECO:0000256" key="4">
    <source>
        <dbReference type="ARBA" id="ARBA00023136"/>
    </source>
</evidence>
<protein>
    <recommendedName>
        <fullName evidence="9">Mid2 domain-containing protein</fullName>
    </recommendedName>
</protein>
<proteinExistence type="predicted"/>
<reference evidence="7" key="1">
    <citation type="journal article" date="2020" name="Stud. Mycol.">
        <title>101 Dothideomycetes genomes: a test case for predicting lifestyles and emergence of pathogens.</title>
        <authorList>
            <person name="Haridas S."/>
            <person name="Albert R."/>
            <person name="Binder M."/>
            <person name="Bloem J."/>
            <person name="Labutti K."/>
            <person name="Salamov A."/>
            <person name="Andreopoulos B."/>
            <person name="Baker S."/>
            <person name="Barry K."/>
            <person name="Bills G."/>
            <person name="Bluhm B."/>
            <person name="Cannon C."/>
            <person name="Castanera R."/>
            <person name="Culley D."/>
            <person name="Daum C."/>
            <person name="Ezra D."/>
            <person name="Gonzalez J."/>
            <person name="Henrissat B."/>
            <person name="Kuo A."/>
            <person name="Liang C."/>
            <person name="Lipzen A."/>
            <person name="Lutzoni F."/>
            <person name="Magnuson J."/>
            <person name="Mondo S."/>
            <person name="Nolan M."/>
            <person name="Ohm R."/>
            <person name="Pangilinan J."/>
            <person name="Park H.-J."/>
            <person name="Ramirez L."/>
            <person name="Alfaro M."/>
            <person name="Sun H."/>
            <person name="Tritt A."/>
            <person name="Yoshinaga Y."/>
            <person name="Zwiers L.-H."/>
            <person name="Turgeon B."/>
            <person name="Goodwin S."/>
            <person name="Spatafora J."/>
            <person name="Crous P."/>
            <person name="Grigoriev I."/>
        </authorList>
    </citation>
    <scope>NUCLEOTIDE SEQUENCE</scope>
    <source>
        <strain evidence="7">CBS 122367</strain>
    </source>
</reference>
<dbReference type="PANTHER" id="PTHR15549:SF26">
    <property type="entry name" value="AXIAL BUDDING PATTERN PROTEIN 2-RELATED"/>
    <property type="match status" value="1"/>
</dbReference>
<keyword evidence="2 6" id="KW-0812">Transmembrane</keyword>
<keyword evidence="8" id="KW-1185">Reference proteome</keyword>
<dbReference type="AlphaFoldDB" id="A0A6G1IVV6"/>
<feature type="transmembrane region" description="Helical" evidence="6">
    <location>
        <begin position="238"/>
        <end position="261"/>
    </location>
</feature>
<accession>A0A6G1IVV6</accession>
<organism evidence="7 8">
    <name type="scientific">Lentithecium fluviatile CBS 122367</name>
    <dbReference type="NCBI Taxonomy" id="1168545"/>
    <lineage>
        <taxon>Eukaryota</taxon>
        <taxon>Fungi</taxon>
        <taxon>Dikarya</taxon>
        <taxon>Ascomycota</taxon>
        <taxon>Pezizomycotina</taxon>
        <taxon>Dothideomycetes</taxon>
        <taxon>Pleosporomycetidae</taxon>
        <taxon>Pleosporales</taxon>
        <taxon>Massarineae</taxon>
        <taxon>Lentitheciaceae</taxon>
        <taxon>Lentithecium</taxon>
    </lineage>
</organism>
<keyword evidence="4 6" id="KW-0472">Membrane</keyword>
<dbReference type="InterPro" id="IPR051694">
    <property type="entry name" value="Immunoregulatory_rcpt-like"/>
</dbReference>
<feature type="compositionally biased region" description="Low complexity" evidence="5">
    <location>
        <begin position="180"/>
        <end position="227"/>
    </location>
</feature>
<comment type="subcellular location">
    <subcellularLocation>
        <location evidence="1">Membrane</location>
        <topology evidence="1">Single-pass membrane protein</topology>
    </subcellularLocation>
</comment>
<feature type="region of interest" description="Disordered" evidence="5">
    <location>
        <begin position="180"/>
        <end position="234"/>
    </location>
</feature>
<evidence type="ECO:0000256" key="5">
    <source>
        <dbReference type="SAM" id="MobiDB-lite"/>
    </source>
</evidence>
<evidence type="ECO:0008006" key="9">
    <source>
        <dbReference type="Google" id="ProtNLM"/>
    </source>
</evidence>
<keyword evidence="3 6" id="KW-1133">Transmembrane helix</keyword>
<sequence length="320" mass="34782">MTRELSDETPRALAKPQSILLQIAPLPKYFYNSIKVHMKALFAELAILRSTSPPSHLLPRDEGRIFTTPQDSPNGSFVFPRTYPITFREGSSINISWSTTYKNINLYFYQRGQVATSVQLVTNLAIEWYQWEVRTEEANLTNPFVFRVVNAQGTSEEQSSDGFWSTSWYLARDGSSSESVTLSSSAASPTTTPSSTASSSQATSSESPSSTTQGTKTEATATLSTATETHDSGVGKGAIVGLTVGLVVTGVIIIAGLLYYLRKRRRSKGALSSAPLPAASGYDDKAHIQMQPGYHPVHEAFVQPPELQGVLPCHELPGTK</sequence>
<evidence type="ECO:0000313" key="8">
    <source>
        <dbReference type="Proteomes" id="UP000799291"/>
    </source>
</evidence>
<evidence type="ECO:0000256" key="1">
    <source>
        <dbReference type="ARBA" id="ARBA00004167"/>
    </source>
</evidence>
<evidence type="ECO:0000313" key="7">
    <source>
        <dbReference type="EMBL" id="KAF2682382.1"/>
    </source>
</evidence>
<dbReference type="GO" id="GO:0071944">
    <property type="term" value="C:cell periphery"/>
    <property type="evidence" value="ECO:0007669"/>
    <property type="project" value="UniProtKB-ARBA"/>
</dbReference>
<evidence type="ECO:0000256" key="6">
    <source>
        <dbReference type="SAM" id="Phobius"/>
    </source>
</evidence>
<name>A0A6G1IVV6_9PLEO</name>
<dbReference type="PANTHER" id="PTHR15549">
    <property type="entry name" value="PAIRED IMMUNOGLOBULIN-LIKE TYPE 2 RECEPTOR"/>
    <property type="match status" value="1"/>
</dbReference>
<dbReference type="OrthoDB" id="3793330at2759"/>
<dbReference type="Proteomes" id="UP000799291">
    <property type="component" value="Unassembled WGS sequence"/>
</dbReference>
<gene>
    <name evidence="7" type="ORF">K458DRAFT_390873</name>
</gene>
<evidence type="ECO:0000256" key="3">
    <source>
        <dbReference type="ARBA" id="ARBA00022989"/>
    </source>
</evidence>
<dbReference type="EMBL" id="MU005587">
    <property type="protein sequence ID" value="KAF2682382.1"/>
    <property type="molecule type" value="Genomic_DNA"/>
</dbReference>
<dbReference type="GO" id="GO:0016020">
    <property type="term" value="C:membrane"/>
    <property type="evidence" value="ECO:0007669"/>
    <property type="project" value="UniProtKB-SubCell"/>
</dbReference>